<dbReference type="SUPFAM" id="SSF51735">
    <property type="entry name" value="NAD(P)-binding Rossmann-fold domains"/>
    <property type="match status" value="1"/>
</dbReference>
<dbReference type="PANTHER" id="PTHR43976">
    <property type="entry name" value="SHORT CHAIN DEHYDROGENASE"/>
    <property type="match status" value="1"/>
</dbReference>
<comment type="similarity">
    <text evidence="1 3">Belongs to the short-chain dehydrogenases/reductases (SDR) family.</text>
</comment>
<dbReference type="PANTHER" id="PTHR43976:SF16">
    <property type="entry name" value="SHORT-CHAIN DEHYDROGENASE_REDUCTASE FAMILY PROTEIN"/>
    <property type="match status" value="1"/>
</dbReference>
<evidence type="ECO:0000313" key="6">
    <source>
        <dbReference type="Proteomes" id="UP000198868"/>
    </source>
</evidence>
<evidence type="ECO:0000256" key="2">
    <source>
        <dbReference type="ARBA" id="ARBA00023002"/>
    </source>
</evidence>
<dbReference type="Pfam" id="PF00106">
    <property type="entry name" value="adh_short"/>
    <property type="match status" value="1"/>
</dbReference>
<evidence type="ECO:0000313" key="7">
    <source>
        <dbReference type="Proteomes" id="UP000199047"/>
    </source>
</evidence>
<reference evidence="6 7" key="1">
    <citation type="submission" date="2015-12" db="EMBL/GenBank/DDBJ databases">
        <authorList>
            <person name="Andreevskaya M."/>
        </authorList>
    </citation>
    <scope>NUCLEOTIDE SEQUENCE [LARGE SCALE GENOMIC DNA]</scope>
    <source>
        <strain evidence="5 7">KSL4-2</strain>
        <strain evidence="4 6">PL111</strain>
    </source>
</reference>
<dbReference type="EMBL" id="FBTB01000018">
    <property type="protein sequence ID" value="CUW14252.1"/>
    <property type="molecule type" value="Genomic_DNA"/>
</dbReference>
<dbReference type="Proteomes" id="UP000198868">
    <property type="component" value="Unassembled WGS sequence"/>
</dbReference>
<dbReference type="Gene3D" id="3.40.50.720">
    <property type="entry name" value="NAD(P)-binding Rossmann-like Domain"/>
    <property type="match status" value="1"/>
</dbReference>
<keyword evidence="2 4" id="KW-0560">Oxidoreductase</keyword>
<evidence type="ECO:0000313" key="5">
    <source>
        <dbReference type="EMBL" id="CUW14252.1"/>
    </source>
</evidence>
<dbReference type="EMBL" id="FBTU01000008">
    <property type="protein sequence ID" value="CUW07076.1"/>
    <property type="molecule type" value="Genomic_DNA"/>
</dbReference>
<evidence type="ECO:0000256" key="3">
    <source>
        <dbReference type="RuleBase" id="RU000363"/>
    </source>
</evidence>
<evidence type="ECO:0000313" key="4">
    <source>
        <dbReference type="EMBL" id="CUW07076.1"/>
    </source>
</evidence>
<evidence type="ECO:0000256" key="1">
    <source>
        <dbReference type="ARBA" id="ARBA00006484"/>
    </source>
</evidence>
<keyword evidence="7" id="KW-1185">Reference proteome</keyword>
<dbReference type="InterPro" id="IPR036291">
    <property type="entry name" value="NAD(P)-bd_dom_sf"/>
</dbReference>
<dbReference type="PRINTS" id="PR00080">
    <property type="entry name" value="SDRFAMILY"/>
</dbReference>
<dbReference type="NCBIfam" id="NF004826">
    <property type="entry name" value="PRK06182.1"/>
    <property type="match status" value="1"/>
</dbReference>
<sequence>MAKKVILITGASSGIGMNAAIELAKQGHIVYGAARRLDKLNNLKEYGVIPVELDVTVKQQCVDVVTKIISEQHKIDVLYNNAGYGLYGAVEDIPIEDAKKQFDVNLFGLAQMTKLVLPYMREKNSGRIINTSSVGGKITTPLAAWYHASKFAVEGFSDTLRMEVKPFNIDIILIEPGLIKTDFYDITVKQIKKYSITGAYKKLAQADVNTLSNVSKGGLMGGSDPSVITKAVSKAVNDKKPKTRYLTGRLAKFGVFTKRILSDRIYDTMTLRQMANTKK</sequence>
<dbReference type="PRINTS" id="PR00081">
    <property type="entry name" value="GDHRDH"/>
</dbReference>
<name>A0AAN2UFW8_9LACO</name>
<dbReference type="InterPro" id="IPR051911">
    <property type="entry name" value="SDR_oxidoreductase"/>
</dbReference>
<dbReference type="CDD" id="cd05374">
    <property type="entry name" value="17beta-HSD-like_SDR_c"/>
    <property type="match status" value="1"/>
</dbReference>
<gene>
    <name evidence="5" type="ORF">KSL4_0744</name>
    <name evidence="4" type="ORF">PL111_1122</name>
</gene>
<organism evidence="4 6">
    <name type="scientific">Leuconostoc inhae</name>
    <dbReference type="NCBI Taxonomy" id="178001"/>
    <lineage>
        <taxon>Bacteria</taxon>
        <taxon>Bacillati</taxon>
        <taxon>Bacillota</taxon>
        <taxon>Bacilli</taxon>
        <taxon>Lactobacillales</taxon>
        <taxon>Lactobacillaceae</taxon>
        <taxon>Leuconostoc</taxon>
    </lineage>
</organism>
<dbReference type="AlphaFoldDB" id="A0AAN2UFW8"/>
<comment type="caution">
    <text evidence="4">The sequence shown here is derived from an EMBL/GenBank/DDBJ whole genome shotgun (WGS) entry which is preliminary data.</text>
</comment>
<proteinExistence type="inferred from homology"/>
<dbReference type="EC" id="1.1.1.100" evidence="4"/>
<accession>A0AAN2UFW8</accession>
<dbReference type="InterPro" id="IPR002347">
    <property type="entry name" value="SDR_fam"/>
</dbReference>
<dbReference type="Proteomes" id="UP000199047">
    <property type="component" value="Unassembled WGS sequence"/>
</dbReference>
<dbReference type="GO" id="GO:0004316">
    <property type="term" value="F:3-oxoacyl-[acyl-carrier-protein] reductase (NADPH) activity"/>
    <property type="evidence" value="ECO:0007669"/>
    <property type="project" value="UniProtKB-EC"/>
</dbReference>
<dbReference type="RefSeq" id="WP_060391583.1">
    <property type="nucleotide sequence ID" value="NZ_FBSX01000004.1"/>
</dbReference>
<protein>
    <submittedName>
        <fullName evidence="4">3-oxoacyl-[acyl-carrier protein] reductase</fullName>
        <ecNumber evidence="4">1.1.1.100</ecNumber>
    </submittedName>
</protein>